<sequence>MAVAHYDILAAAHTAHGYRSYYAKWLKNARHIIALKGHYVTISAVLTAFADSLDGIELWRFHEPLNPNLLTGLVIPSRHTAIIMDHSSWQVSGVTAVIDTVSLDAPTVRYPSLPPDVYRHLRIASDYLQDIREFWRTVPQLSAAVHDVQQRLLDAVSVCPIPKAGQSFHAFGTALSAHGPYSPVTDASWPAKRRHLLISPPGSEIHALMAAVGKRALASGHSVLFLHCGINPDHFDHLYLPQSQWLISHCVAPHWQVPHTTDVTYDLTQASLTAGARDELDNLYFLYAQAYHKAWARIAETISPPTPVPAEVVQCGVQKVSDELSRHLTLSG</sequence>
<dbReference type="EMBL" id="CP019454">
    <property type="protein sequence ID" value="AUW93395.1"/>
    <property type="molecule type" value="Genomic_DNA"/>
</dbReference>
<keyword evidence="2" id="KW-1185">Reference proteome</keyword>
<name>A0ABN5GYC7_9FIRM</name>
<evidence type="ECO:0000313" key="2">
    <source>
        <dbReference type="Proteomes" id="UP000325292"/>
    </source>
</evidence>
<protein>
    <submittedName>
        <fullName evidence="1">Uncharacterized protein</fullName>
    </submittedName>
</protein>
<evidence type="ECO:0000313" key="1">
    <source>
        <dbReference type="EMBL" id="AUW93395.1"/>
    </source>
</evidence>
<organism evidence="1 2">
    <name type="scientific">Sulfobacillus thermotolerans</name>
    <dbReference type="NCBI Taxonomy" id="338644"/>
    <lineage>
        <taxon>Bacteria</taxon>
        <taxon>Bacillati</taxon>
        <taxon>Bacillota</taxon>
        <taxon>Clostridia</taxon>
        <taxon>Eubacteriales</taxon>
        <taxon>Clostridiales Family XVII. Incertae Sedis</taxon>
        <taxon>Sulfobacillus</taxon>
    </lineage>
</organism>
<accession>A0ABN5GYC7</accession>
<gene>
    <name evidence="1" type="ORF">BXT84_05025</name>
</gene>
<dbReference type="Proteomes" id="UP000325292">
    <property type="component" value="Chromosome"/>
</dbReference>
<reference evidence="1 2" key="1">
    <citation type="journal article" date="2019" name="Sci. Rep.">
        <title>Sulfobacillus thermotolerans: new insights into resistance and metabolic capacities of acidophilic chemolithotrophs.</title>
        <authorList>
            <person name="Panyushkina A.E."/>
            <person name="Babenko V.V."/>
            <person name="Nikitina A.S."/>
            <person name="Selezneva O.V."/>
            <person name="Tsaplina I.A."/>
            <person name="Letarova M.A."/>
            <person name="Kostryukova E.S."/>
            <person name="Letarov A.V."/>
        </authorList>
    </citation>
    <scope>NUCLEOTIDE SEQUENCE [LARGE SCALE GENOMIC DNA]</scope>
    <source>
        <strain evidence="1 2">Kr1</strain>
    </source>
</reference>
<proteinExistence type="predicted"/>